<comment type="caution">
    <text evidence="2">The sequence shown here is derived from an EMBL/GenBank/DDBJ whole genome shotgun (WGS) entry which is preliminary data.</text>
</comment>
<organism evidence="2 3">
    <name type="scientific">Candidatus Gemmiger avicola</name>
    <dbReference type="NCBI Taxonomy" id="2838605"/>
    <lineage>
        <taxon>Bacteria</taxon>
        <taxon>Bacillati</taxon>
        <taxon>Bacillota</taxon>
        <taxon>Clostridia</taxon>
        <taxon>Eubacteriales</taxon>
        <taxon>Gemmiger</taxon>
    </lineage>
</organism>
<evidence type="ECO:0008006" key="4">
    <source>
        <dbReference type="Google" id="ProtNLM"/>
    </source>
</evidence>
<proteinExistence type="predicted"/>
<keyword evidence="1" id="KW-1133">Transmembrane helix</keyword>
<sequence>MKTCPHCRIQVGGDGLYCPLCHTPLAGAADPGGEAPYFPPSPPPGRRAPFGLQLAAFVLLGGSAACLAVDFLLQDGVHLHWSLAVLAAAVAALCLLRALLLGSRNAPKLLFQILVGASALVFFCDKFFGLGDVSVEWIVPVLCSVTLLLNFLFSFINRRFTENGLIYLLLNMAVGIAPYLAFSLLGSRTPIAWGVCLVISIVTFIGLVIFRGRDLRGEFERRFHL</sequence>
<feature type="transmembrane region" description="Helical" evidence="1">
    <location>
        <begin position="191"/>
        <end position="212"/>
    </location>
</feature>
<reference evidence="2" key="2">
    <citation type="submission" date="2021-04" db="EMBL/GenBank/DDBJ databases">
        <authorList>
            <person name="Gilroy R."/>
        </authorList>
    </citation>
    <scope>NUCLEOTIDE SEQUENCE</scope>
    <source>
        <strain evidence="2">ChiBcec8-13705</strain>
    </source>
</reference>
<name>A0A9D2M5F7_9FIRM</name>
<protein>
    <recommendedName>
        <fullName evidence="4">Zinc ribbon domain-containing protein</fullName>
    </recommendedName>
</protein>
<feature type="transmembrane region" description="Helical" evidence="1">
    <location>
        <begin position="54"/>
        <end position="73"/>
    </location>
</feature>
<dbReference type="Proteomes" id="UP000886803">
    <property type="component" value="Unassembled WGS sequence"/>
</dbReference>
<feature type="transmembrane region" description="Helical" evidence="1">
    <location>
        <begin position="134"/>
        <end position="153"/>
    </location>
</feature>
<gene>
    <name evidence="2" type="ORF">H9945_01490</name>
</gene>
<keyword evidence="1" id="KW-0812">Transmembrane</keyword>
<evidence type="ECO:0000256" key="1">
    <source>
        <dbReference type="SAM" id="Phobius"/>
    </source>
</evidence>
<feature type="transmembrane region" description="Helical" evidence="1">
    <location>
        <begin position="79"/>
        <end position="100"/>
    </location>
</feature>
<accession>A0A9D2M5F7</accession>
<dbReference type="AlphaFoldDB" id="A0A9D2M5F7"/>
<keyword evidence="1" id="KW-0472">Membrane</keyword>
<evidence type="ECO:0000313" key="2">
    <source>
        <dbReference type="EMBL" id="HJB41154.1"/>
    </source>
</evidence>
<dbReference type="EMBL" id="DWYG01000014">
    <property type="protein sequence ID" value="HJB41154.1"/>
    <property type="molecule type" value="Genomic_DNA"/>
</dbReference>
<dbReference type="InterPro" id="IPR046283">
    <property type="entry name" value="DUF6320"/>
</dbReference>
<evidence type="ECO:0000313" key="3">
    <source>
        <dbReference type="Proteomes" id="UP000886803"/>
    </source>
</evidence>
<dbReference type="Pfam" id="PF19845">
    <property type="entry name" value="DUF6320"/>
    <property type="match status" value="1"/>
</dbReference>
<reference evidence="2" key="1">
    <citation type="journal article" date="2021" name="PeerJ">
        <title>Extensive microbial diversity within the chicken gut microbiome revealed by metagenomics and culture.</title>
        <authorList>
            <person name="Gilroy R."/>
            <person name="Ravi A."/>
            <person name="Getino M."/>
            <person name="Pursley I."/>
            <person name="Horton D.L."/>
            <person name="Alikhan N.F."/>
            <person name="Baker D."/>
            <person name="Gharbi K."/>
            <person name="Hall N."/>
            <person name="Watson M."/>
            <person name="Adriaenssens E.M."/>
            <person name="Foster-Nyarko E."/>
            <person name="Jarju S."/>
            <person name="Secka A."/>
            <person name="Antonio M."/>
            <person name="Oren A."/>
            <person name="Chaudhuri R.R."/>
            <person name="La Ragione R."/>
            <person name="Hildebrand F."/>
            <person name="Pallen M.J."/>
        </authorList>
    </citation>
    <scope>NUCLEOTIDE SEQUENCE</scope>
    <source>
        <strain evidence="2">ChiBcec8-13705</strain>
    </source>
</reference>
<feature type="transmembrane region" description="Helical" evidence="1">
    <location>
        <begin position="165"/>
        <end position="185"/>
    </location>
</feature>
<feature type="transmembrane region" description="Helical" evidence="1">
    <location>
        <begin position="109"/>
        <end position="128"/>
    </location>
</feature>